<dbReference type="InterPro" id="IPR052356">
    <property type="entry name" value="Thiol_S-MT"/>
</dbReference>
<dbReference type="Gene3D" id="3.40.50.150">
    <property type="entry name" value="Vaccinia Virus protein VP39"/>
    <property type="match status" value="1"/>
</dbReference>
<evidence type="ECO:0000313" key="6">
    <source>
        <dbReference type="Proteomes" id="UP000250272"/>
    </source>
</evidence>
<dbReference type="PROSITE" id="PS01184">
    <property type="entry name" value="UBIE_2"/>
    <property type="match status" value="1"/>
</dbReference>
<dbReference type="AlphaFoldDB" id="A0A2Z2MSS4"/>
<evidence type="ECO:0000313" key="5">
    <source>
        <dbReference type="EMBL" id="ASJ05381.1"/>
    </source>
</evidence>
<dbReference type="GO" id="GO:0032259">
    <property type="term" value="P:methylation"/>
    <property type="evidence" value="ECO:0007669"/>
    <property type="project" value="UniProtKB-KW"/>
</dbReference>
<name>A0A2Z2MSS4_9EURY</name>
<dbReference type="GO" id="GO:0008757">
    <property type="term" value="F:S-adenosylmethionine-dependent methyltransferase activity"/>
    <property type="evidence" value="ECO:0007669"/>
    <property type="project" value="InterPro"/>
</dbReference>
<evidence type="ECO:0000256" key="3">
    <source>
        <dbReference type="ARBA" id="ARBA00022691"/>
    </source>
</evidence>
<dbReference type="OrthoDB" id="147504at2157"/>
<gene>
    <name evidence="5" type="ORF">A3L01_08400</name>
</gene>
<dbReference type="RefSeq" id="WP_088865382.1">
    <property type="nucleotide sequence ID" value="NZ_CP015101.1"/>
</dbReference>
<dbReference type="Proteomes" id="UP000250272">
    <property type="component" value="Chromosome"/>
</dbReference>
<dbReference type="PANTHER" id="PTHR45036:SF1">
    <property type="entry name" value="METHYLTRANSFERASE LIKE 7A"/>
    <property type="match status" value="1"/>
</dbReference>
<evidence type="ECO:0000259" key="4">
    <source>
        <dbReference type="Pfam" id="PF08241"/>
    </source>
</evidence>
<reference evidence="5 6" key="1">
    <citation type="submission" date="2016-04" db="EMBL/GenBank/DDBJ databases">
        <title>Complete genome sequence of Thermococcus barossii type strain SHCK-94.</title>
        <authorList>
            <person name="Oger P.M."/>
        </authorList>
    </citation>
    <scope>NUCLEOTIDE SEQUENCE [LARGE SCALE GENOMIC DNA]</scope>
    <source>
        <strain evidence="5 6">SHCK-94</strain>
    </source>
</reference>
<dbReference type="KEGG" id="tbs:A3L01_08400"/>
<proteinExistence type="predicted"/>
<feature type="domain" description="Methyltransferase type 11" evidence="4">
    <location>
        <begin position="41"/>
        <end position="135"/>
    </location>
</feature>
<dbReference type="InterPro" id="IPR013216">
    <property type="entry name" value="Methyltransf_11"/>
</dbReference>
<dbReference type="SUPFAM" id="SSF53335">
    <property type="entry name" value="S-adenosyl-L-methionine-dependent methyltransferases"/>
    <property type="match status" value="1"/>
</dbReference>
<evidence type="ECO:0000256" key="1">
    <source>
        <dbReference type="ARBA" id="ARBA00022603"/>
    </source>
</evidence>
<dbReference type="InterPro" id="IPR023576">
    <property type="entry name" value="UbiE/COQ5_MeTrFase_CS"/>
</dbReference>
<dbReference type="EMBL" id="CP015101">
    <property type="protein sequence ID" value="ASJ05381.1"/>
    <property type="molecule type" value="Genomic_DNA"/>
</dbReference>
<sequence length="211" mass="24207">MGFREKYARLGERYDALEKPLERFFCPLRKRAAEFVKGKVLEVGVGVGKMLPYYPPDIELHAVDAVPEMVRIAERRAEELGLNANFYVMDAEKLEFPSGSFDTVLSSFVFCTVPNPERAMAEIHRVLKPGGRAIFLEHTKSDCRLLNWLFLKPLDLLLGVLLDDNTLRETHVLARKYFEIEHEESHYRGIVRLIVARKPGEQSKAFKDRGA</sequence>
<keyword evidence="2" id="KW-0808">Transferase</keyword>
<accession>A0A2Z2MSS4</accession>
<dbReference type="Pfam" id="PF08241">
    <property type="entry name" value="Methyltransf_11"/>
    <property type="match status" value="1"/>
</dbReference>
<keyword evidence="3" id="KW-0949">S-adenosyl-L-methionine</keyword>
<keyword evidence="1" id="KW-0489">Methyltransferase</keyword>
<protein>
    <submittedName>
        <fullName evidence="5">Ubiquinone biosynthesis protein</fullName>
    </submittedName>
</protein>
<keyword evidence="5" id="KW-0830">Ubiquinone</keyword>
<dbReference type="PANTHER" id="PTHR45036">
    <property type="entry name" value="METHYLTRANSFERASE LIKE 7B"/>
    <property type="match status" value="1"/>
</dbReference>
<evidence type="ECO:0000256" key="2">
    <source>
        <dbReference type="ARBA" id="ARBA00022679"/>
    </source>
</evidence>
<dbReference type="CDD" id="cd02440">
    <property type="entry name" value="AdoMet_MTases"/>
    <property type="match status" value="1"/>
</dbReference>
<keyword evidence="6" id="KW-1185">Reference proteome</keyword>
<organism evidence="5 6">
    <name type="scientific">Thermococcus barossii</name>
    <dbReference type="NCBI Taxonomy" id="54077"/>
    <lineage>
        <taxon>Archaea</taxon>
        <taxon>Methanobacteriati</taxon>
        <taxon>Methanobacteriota</taxon>
        <taxon>Thermococci</taxon>
        <taxon>Thermococcales</taxon>
        <taxon>Thermococcaceae</taxon>
        <taxon>Thermococcus</taxon>
    </lineage>
</organism>
<dbReference type="GeneID" id="33326791"/>
<dbReference type="InterPro" id="IPR029063">
    <property type="entry name" value="SAM-dependent_MTases_sf"/>
</dbReference>